<dbReference type="RefSeq" id="WP_189161099.1">
    <property type="nucleotide sequence ID" value="NZ_BMNT01000001.1"/>
</dbReference>
<keyword evidence="2" id="KW-0547">Nucleotide-binding</keyword>
<reference evidence="8" key="1">
    <citation type="journal article" date="2014" name="Int. J. Syst. Evol. Microbiol.">
        <title>Complete genome sequence of Corynebacterium casei LMG S-19264T (=DSM 44701T), isolated from a smear-ripened cheese.</title>
        <authorList>
            <consortium name="US DOE Joint Genome Institute (JGI-PGF)"/>
            <person name="Walter F."/>
            <person name="Albersmeier A."/>
            <person name="Kalinowski J."/>
            <person name="Ruckert C."/>
        </authorList>
    </citation>
    <scope>NUCLEOTIDE SEQUENCE</scope>
    <source>
        <strain evidence="8">JCM 13064</strain>
    </source>
</reference>
<dbReference type="PROSITE" id="PS00108">
    <property type="entry name" value="PROTEIN_KINASE_ST"/>
    <property type="match status" value="1"/>
</dbReference>
<dbReference type="InterPro" id="IPR011009">
    <property type="entry name" value="Kinase-like_dom_sf"/>
</dbReference>
<proteinExistence type="predicted"/>
<feature type="compositionally biased region" description="Pro residues" evidence="5">
    <location>
        <begin position="75"/>
        <end position="90"/>
    </location>
</feature>
<dbReference type="InterPro" id="IPR008271">
    <property type="entry name" value="Ser/Thr_kinase_AS"/>
</dbReference>
<dbReference type="Pfam" id="PF00069">
    <property type="entry name" value="Pkinase"/>
    <property type="match status" value="1"/>
</dbReference>
<comment type="caution">
    <text evidence="8">The sequence shown here is derived from an EMBL/GenBank/DDBJ whole genome shotgun (WGS) entry which is preliminary data.</text>
</comment>
<sequence length="370" mass="39457">MLFLLYLVTSSSLSALPQNDWRNQVAGFVWVLGVWFGGTVHAFIVRPTVFLPRAMWFQPPLSPPVTYSHPAPGVSSPPPGWTAPPPASYHRPPPVRDPWGTVPGSGPARPVTGELGLLGPYRLLSRLGEGGQGTVYLAQAPDGREVAVKVLHARVHGAGDERDRFMREVLTARRVPPYATARVIDVGVVDDRAYVVSEYVPGPSLDALVRRQGRPLDGDGLIRLAIATSAALAGIHAAGVVHRDFKPANVLLGPDGPRVIDFGVARALDHVTTSGGMKGTPAYMSPEQVSGRTAGPESDLFSWAATMFYGATGAGPFRGETPFQLFSAILSYHPNLSVLPPMLVGPVAACLEKEPHNRPTAAELMVAIVQ</sequence>
<dbReference type="CDD" id="cd14014">
    <property type="entry name" value="STKc_PknB_like"/>
    <property type="match status" value="1"/>
</dbReference>
<accession>A0A917QQP8</accession>
<evidence type="ECO:0000256" key="6">
    <source>
        <dbReference type="SAM" id="Phobius"/>
    </source>
</evidence>
<dbReference type="PROSITE" id="PS50011">
    <property type="entry name" value="PROTEIN_KINASE_DOM"/>
    <property type="match status" value="1"/>
</dbReference>
<keyword evidence="6" id="KW-0812">Transmembrane</keyword>
<dbReference type="InterPro" id="IPR000719">
    <property type="entry name" value="Prot_kinase_dom"/>
</dbReference>
<dbReference type="EMBL" id="BMNT01000001">
    <property type="protein sequence ID" value="GGK63552.1"/>
    <property type="molecule type" value="Genomic_DNA"/>
</dbReference>
<dbReference type="GO" id="GO:0004674">
    <property type="term" value="F:protein serine/threonine kinase activity"/>
    <property type="evidence" value="ECO:0007669"/>
    <property type="project" value="TreeGrafter"/>
</dbReference>
<reference evidence="8" key="2">
    <citation type="submission" date="2020-09" db="EMBL/GenBank/DDBJ databases">
        <authorList>
            <person name="Sun Q."/>
            <person name="Ohkuma M."/>
        </authorList>
    </citation>
    <scope>NUCLEOTIDE SEQUENCE</scope>
    <source>
        <strain evidence="8">JCM 13064</strain>
    </source>
</reference>
<dbReference type="PANTHER" id="PTHR43289:SF34">
    <property type="entry name" value="SERINE_THREONINE-PROTEIN KINASE YBDM-RELATED"/>
    <property type="match status" value="1"/>
</dbReference>
<feature type="region of interest" description="Disordered" evidence="5">
    <location>
        <begin position="68"/>
        <end position="90"/>
    </location>
</feature>
<keyword evidence="6" id="KW-1133">Transmembrane helix</keyword>
<gene>
    <name evidence="8" type="ORF">GCM10007964_03350</name>
</gene>
<keyword evidence="3" id="KW-0418">Kinase</keyword>
<dbReference type="AlphaFoldDB" id="A0A917QQP8"/>
<keyword evidence="9" id="KW-1185">Reference proteome</keyword>
<evidence type="ECO:0000256" key="1">
    <source>
        <dbReference type="ARBA" id="ARBA00022679"/>
    </source>
</evidence>
<keyword evidence="1" id="KW-0808">Transferase</keyword>
<dbReference type="Gene3D" id="3.30.200.20">
    <property type="entry name" value="Phosphorylase Kinase, domain 1"/>
    <property type="match status" value="1"/>
</dbReference>
<evidence type="ECO:0000256" key="2">
    <source>
        <dbReference type="ARBA" id="ARBA00022741"/>
    </source>
</evidence>
<evidence type="ECO:0000256" key="3">
    <source>
        <dbReference type="ARBA" id="ARBA00022777"/>
    </source>
</evidence>
<evidence type="ECO:0000256" key="5">
    <source>
        <dbReference type="SAM" id="MobiDB-lite"/>
    </source>
</evidence>
<keyword evidence="6" id="KW-0472">Membrane</keyword>
<keyword evidence="4" id="KW-0067">ATP-binding</keyword>
<evidence type="ECO:0000259" key="7">
    <source>
        <dbReference type="PROSITE" id="PS50011"/>
    </source>
</evidence>
<evidence type="ECO:0000313" key="9">
    <source>
        <dbReference type="Proteomes" id="UP000645217"/>
    </source>
</evidence>
<dbReference type="PANTHER" id="PTHR43289">
    <property type="entry name" value="MITOGEN-ACTIVATED PROTEIN KINASE KINASE KINASE 20-RELATED"/>
    <property type="match status" value="1"/>
</dbReference>
<evidence type="ECO:0000256" key="4">
    <source>
        <dbReference type="ARBA" id="ARBA00022840"/>
    </source>
</evidence>
<name>A0A917QQP8_9ACTN</name>
<organism evidence="8 9">
    <name type="scientific">Sphaerisporangium melleum</name>
    <dbReference type="NCBI Taxonomy" id="321316"/>
    <lineage>
        <taxon>Bacteria</taxon>
        <taxon>Bacillati</taxon>
        <taxon>Actinomycetota</taxon>
        <taxon>Actinomycetes</taxon>
        <taxon>Streptosporangiales</taxon>
        <taxon>Streptosporangiaceae</taxon>
        <taxon>Sphaerisporangium</taxon>
    </lineage>
</organism>
<feature type="domain" description="Protein kinase" evidence="7">
    <location>
        <begin position="121"/>
        <end position="370"/>
    </location>
</feature>
<protein>
    <recommendedName>
        <fullName evidence="7">Protein kinase domain-containing protein</fullName>
    </recommendedName>
</protein>
<dbReference type="Gene3D" id="1.10.510.10">
    <property type="entry name" value="Transferase(Phosphotransferase) domain 1"/>
    <property type="match status" value="1"/>
</dbReference>
<evidence type="ECO:0000313" key="8">
    <source>
        <dbReference type="EMBL" id="GGK63552.1"/>
    </source>
</evidence>
<dbReference type="Proteomes" id="UP000645217">
    <property type="component" value="Unassembled WGS sequence"/>
</dbReference>
<dbReference type="GO" id="GO:0005524">
    <property type="term" value="F:ATP binding"/>
    <property type="evidence" value="ECO:0007669"/>
    <property type="project" value="UniProtKB-KW"/>
</dbReference>
<dbReference type="SUPFAM" id="SSF56112">
    <property type="entry name" value="Protein kinase-like (PK-like)"/>
    <property type="match status" value="1"/>
</dbReference>
<feature type="transmembrane region" description="Helical" evidence="6">
    <location>
        <begin position="25"/>
        <end position="45"/>
    </location>
</feature>